<proteinExistence type="predicted"/>
<dbReference type="AlphaFoldDB" id="A0A9Y1BK91"/>
<gene>
    <name evidence="2" type="ORF">K9W45_11430</name>
</gene>
<keyword evidence="1" id="KW-0472">Membrane</keyword>
<dbReference type="EMBL" id="CP084166">
    <property type="protein sequence ID" value="UJG40440.1"/>
    <property type="molecule type" value="Genomic_DNA"/>
</dbReference>
<reference evidence="2" key="1">
    <citation type="journal article" date="2022" name="Nat. Microbiol.">
        <title>Unique mobile elements and scalable gene flow at the prokaryote-eukaryote boundary revealed by circularized Asgard archaea genomes.</title>
        <authorList>
            <person name="Wu F."/>
            <person name="Speth D.R."/>
            <person name="Philosof A."/>
            <person name="Cremiere A."/>
            <person name="Narayanan A."/>
            <person name="Barco R.A."/>
            <person name="Connon S.A."/>
            <person name="Amend J.P."/>
            <person name="Antoshechkin I.A."/>
            <person name="Orphan V.J."/>
        </authorList>
    </citation>
    <scope>NUCLEOTIDE SEQUENCE</scope>
    <source>
        <strain evidence="2">PM71</strain>
    </source>
</reference>
<protein>
    <submittedName>
        <fullName evidence="2">Uncharacterized protein</fullName>
    </submittedName>
</protein>
<dbReference type="Proteomes" id="UP001201020">
    <property type="component" value="Chromosome"/>
</dbReference>
<evidence type="ECO:0000256" key="1">
    <source>
        <dbReference type="SAM" id="Phobius"/>
    </source>
</evidence>
<organism evidence="2">
    <name type="scientific">Candidatus Heimdallarchaeum aukensis</name>
    <dbReference type="NCBI Taxonomy" id="2876573"/>
    <lineage>
        <taxon>Archaea</taxon>
        <taxon>Promethearchaeati</taxon>
        <taxon>Candidatus Heimdallarchaeota</taxon>
        <taxon>Candidatus Heimdallarchaeia (ex Rinke et al. 2021) (nom. nud.)</taxon>
        <taxon>Candidatus Heimdallarchaeales</taxon>
        <taxon>Candidatus Heimdallarchaeaceae</taxon>
        <taxon>Candidatus Heimdallarchaeum</taxon>
    </lineage>
</organism>
<keyword evidence="1" id="KW-1133">Transmembrane helix</keyword>
<name>A0A9Y1BK91_9ARCH</name>
<feature type="transmembrane region" description="Helical" evidence="1">
    <location>
        <begin position="7"/>
        <end position="24"/>
    </location>
</feature>
<accession>A0A9Y1BK91</accession>
<sequence length="164" mass="19011">MNKSIKILLITVLVFSTILLFPFINNSPQAVNLKNINEEEYIQISIEGATYGDFDNDDNEDDIECYVNILFNPELNRKKVELYIELYLPNGDAFVYKVMINTFLTDVTLHLFFYNHAYVSGDYTIVAHIFLAQLGNYYTNCYVVFDPPREEEPDSDPIFECTVC</sequence>
<keyword evidence="1" id="KW-0812">Transmembrane</keyword>
<evidence type="ECO:0000313" key="2">
    <source>
        <dbReference type="EMBL" id="UJG40440.1"/>
    </source>
</evidence>